<evidence type="ECO:0000313" key="2">
    <source>
        <dbReference type="EMBL" id="ODA28407.1"/>
    </source>
</evidence>
<accession>A0A1C3E586</accession>
<dbReference type="RefSeq" id="WP_068851421.1">
    <property type="nucleotide sequence ID" value="NZ_LYDR01000152.1"/>
</dbReference>
<evidence type="ECO:0000256" key="1">
    <source>
        <dbReference type="SAM" id="SignalP"/>
    </source>
</evidence>
<comment type="caution">
    <text evidence="2">The sequence shown here is derived from an EMBL/GenBank/DDBJ whole genome shotgun (WGS) entry which is preliminary data.</text>
</comment>
<dbReference type="Proteomes" id="UP000094828">
    <property type="component" value="Unassembled WGS sequence"/>
</dbReference>
<organism evidence="2 3">
    <name type="scientific">Planctopirus hydrillae</name>
    <dbReference type="NCBI Taxonomy" id="1841610"/>
    <lineage>
        <taxon>Bacteria</taxon>
        <taxon>Pseudomonadati</taxon>
        <taxon>Planctomycetota</taxon>
        <taxon>Planctomycetia</taxon>
        <taxon>Planctomycetales</taxon>
        <taxon>Planctomycetaceae</taxon>
        <taxon>Planctopirus</taxon>
    </lineage>
</organism>
<protein>
    <submittedName>
        <fullName evidence="2">Uncharacterized protein</fullName>
    </submittedName>
</protein>
<proteinExistence type="predicted"/>
<feature type="chain" id="PRO_5008672784" evidence="1">
    <location>
        <begin position="30"/>
        <end position="193"/>
    </location>
</feature>
<dbReference type="OrthoDB" id="5764172at2"/>
<keyword evidence="3" id="KW-1185">Reference proteome</keyword>
<reference evidence="2 3" key="1">
    <citation type="submission" date="2016-05" db="EMBL/GenBank/DDBJ databases">
        <title>Genomic and physiological characterization of Planctopirus sp. isolated from fresh water lake.</title>
        <authorList>
            <person name="Subhash Y."/>
            <person name="Ramana C."/>
        </authorList>
    </citation>
    <scope>NUCLEOTIDE SEQUENCE [LARGE SCALE GENOMIC DNA]</scope>
    <source>
        <strain evidence="2 3">JC280</strain>
    </source>
</reference>
<dbReference type="STRING" id="1841610.A6X21_11765"/>
<gene>
    <name evidence="2" type="ORF">A6X21_11765</name>
</gene>
<keyword evidence="1" id="KW-0732">Signal</keyword>
<name>A0A1C3E586_9PLAN</name>
<dbReference type="AlphaFoldDB" id="A0A1C3E586"/>
<sequence length="193" mass="20256">MSLNGVLRLACSFLLVAGVVSISTKTASADEPKTTKVTIKGLELEIPAAWNSQPPANSMRLAQFLVPGATPEASAELVISSFGGAVDANLNRWAAQFAADGREVKVTRGKVPQGEYYLSDITGTFNQPVGPPMAGKTKAVPGTRSLSVMLLTPEKGTFFLKLTGPDATVKAAADDLRKTFGASAKDETPYTPQ</sequence>
<feature type="signal peptide" evidence="1">
    <location>
        <begin position="1"/>
        <end position="29"/>
    </location>
</feature>
<evidence type="ECO:0000313" key="3">
    <source>
        <dbReference type="Proteomes" id="UP000094828"/>
    </source>
</evidence>
<dbReference type="EMBL" id="LYDR01000152">
    <property type="protein sequence ID" value="ODA28407.1"/>
    <property type="molecule type" value="Genomic_DNA"/>
</dbReference>